<dbReference type="PROSITE" id="PS00109">
    <property type="entry name" value="PROTEIN_KINASE_TYR"/>
    <property type="match status" value="1"/>
</dbReference>
<dbReference type="Gene3D" id="1.10.510.10">
    <property type="entry name" value="Transferase(Phosphotransferase) domain 1"/>
    <property type="match status" value="1"/>
</dbReference>
<evidence type="ECO:0000256" key="4">
    <source>
        <dbReference type="ARBA" id="ARBA00022777"/>
    </source>
</evidence>
<evidence type="ECO:0000256" key="3">
    <source>
        <dbReference type="ARBA" id="ARBA00022741"/>
    </source>
</evidence>
<keyword evidence="6" id="KW-0472">Membrane</keyword>
<reference evidence="8" key="1">
    <citation type="submission" date="2022-03" db="EMBL/GenBank/DDBJ databases">
        <authorList>
            <person name="Martin C."/>
        </authorList>
    </citation>
    <scope>NUCLEOTIDE SEQUENCE</scope>
</reference>
<dbReference type="SMART" id="SM00219">
    <property type="entry name" value="TyrKc"/>
    <property type="match status" value="1"/>
</dbReference>
<dbReference type="GO" id="GO:0005524">
    <property type="term" value="F:ATP binding"/>
    <property type="evidence" value="ECO:0007669"/>
    <property type="project" value="UniProtKB-KW"/>
</dbReference>
<evidence type="ECO:0000256" key="7">
    <source>
        <dbReference type="ARBA" id="ARBA00023137"/>
    </source>
</evidence>
<dbReference type="PANTHER" id="PTHR24416:SF483">
    <property type="entry name" value="HEPATOCYTE GROWTH FACTOR RECEPTOR"/>
    <property type="match status" value="1"/>
</dbReference>
<evidence type="ECO:0000256" key="5">
    <source>
        <dbReference type="ARBA" id="ARBA00022840"/>
    </source>
</evidence>
<dbReference type="GO" id="GO:0043235">
    <property type="term" value="C:receptor complex"/>
    <property type="evidence" value="ECO:0007669"/>
    <property type="project" value="TreeGrafter"/>
</dbReference>
<dbReference type="Proteomes" id="UP000749559">
    <property type="component" value="Unassembled WGS sequence"/>
</dbReference>
<comment type="subcellular location">
    <subcellularLocation>
        <location evidence="1">Endomembrane system</location>
    </subcellularLocation>
</comment>
<dbReference type="PRINTS" id="PR00109">
    <property type="entry name" value="TYRKINASE"/>
</dbReference>
<evidence type="ECO:0000256" key="6">
    <source>
        <dbReference type="ARBA" id="ARBA00023136"/>
    </source>
</evidence>
<dbReference type="OrthoDB" id="297496at2759"/>
<keyword evidence="5" id="KW-0067">ATP-binding</keyword>
<accession>A0A8J1XRW1</accession>
<evidence type="ECO:0000256" key="1">
    <source>
        <dbReference type="ARBA" id="ARBA00004308"/>
    </source>
</evidence>
<name>A0A8J1XRW1_OWEFU</name>
<comment type="caution">
    <text evidence="8">The sequence shown here is derived from an EMBL/GenBank/DDBJ whole genome shotgun (WGS) entry which is preliminary data.</text>
</comment>
<dbReference type="InterPro" id="IPR001245">
    <property type="entry name" value="Ser-Thr/Tyr_kinase_cat_dom"/>
</dbReference>
<keyword evidence="3" id="KW-0547">Nucleotide-binding</keyword>
<dbReference type="GO" id="GO:0050793">
    <property type="term" value="P:regulation of developmental process"/>
    <property type="evidence" value="ECO:0007669"/>
    <property type="project" value="UniProtKB-ARBA"/>
</dbReference>
<keyword evidence="2" id="KW-0808">Transferase</keyword>
<keyword evidence="9" id="KW-1185">Reference proteome</keyword>
<dbReference type="FunFam" id="1.10.510.10:FF:001512">
    <property type="entry name" value="Receptor tyrosine-protein kinase erbB-2"/>
    <property type="match status" value="1"/>
</dbReference>
<dbReference type="GO" id="GO:0004714">
    <property type="term" value="F:transmembrane receptor protein tyrosine kinase activity"/>
    <property type="evidence" value="ECO:0007669"/>
    <property type="project" value="TreeGrafter"/>
</dbReference>
<dbReference type="PANTHER" id="PTHR24416">
    <property type="entry name" value="TYROSINE-PROTEIN KINASE RECEPTOR"/>
    <property type="match status" value="1"/>
</dbReference>
<proteinExistence type="predicted"/>
<keyword evidence="4" id="KW-0418">Kinase</keyword>
<evidence type="ECO:0000256" key="2">
    <source>
        <dbReference type="ARBA" id="ARBA00022679"/>
    </source>
</evidence>
<dbReference type="SUPFAM" id="SSF56112">
    <property type="entry name" value="Protein kinase-like (PK-like)"/>
    <property type="match status" value="1"/>
</dbReference>
<dbReference type="InterPro" id="IPR020635">
    <property type="entry name" value="Tyr_kinase_cat_dom"/>
</dbReference>
<dbReference type="EMBL" id="CAIIXF020000001">
    <property type="protein sequence ID" value="CAH1776167.1"/>
    <property type="molecule type" value="Genomic_DNA"/>
</dbReference>
<keyword evidence="7" id="KW-0829">Tyrosine-protein kinase</keyword>
<protein>
    <submittedName>
        <fullName evidence="8">Uncharacterized protein</fullName>
    </submittedName>
</protein>
<dbReference type="AlphaFoldDB" id="A0A8J1XRW1"/>
<dbReference type="PROSITE" id="PS50011">
    <property type="entry name" value="PROTEIN_KINASE_DOM"/>
    <property type="match status" value="1"/>
</dbReference>
<dbReference type="GO" id="GO:0048468">
    <property type="term" value="P:cell development"/>
    <property type="evidence" value="ECO:0007669"/>
    <property type="project" value="UniProtKB-ARBA"/>
</dbReference>
<dbReference type="GO" id="GO:0012505">
    <property type="term" value="C:endomembrane system"/>
    <property type="evidence" value="ECO:0007669"/>
    <property type="project" value="UniProtKB-SubCell"/>
</dbReference>
<dbReference type="CDD" id="cd00192">
    <property type="entry name" value="PTKc"/>
    <property type="match status" value="1"/>
</dbReference>
<organism evidence="8 9">
    <name type="scientific">Owenia fusiformis</name>
    <name type="common">Polychaete worm</name>
    <dbReference type="NCBI Taxonomy" id="6347"/>
    <lineage>
        <taxon>Eukaryota</taxon>
        <taxon>Metazoa</taxon>
        <taxon>Spiralia</taxon>
        <taxon>Lophotrochozoa</taxon>
        <taxon>Annelida</taxon>
        <taxon>Polychaeta</taxon>
        <taxon>Sedentaria</taxon>
        <taxon>Canalipalpata</taxon>
        <taxon>Sabellida</taxon>
        <taxon>Oweniida</taxon>
        <taxon>Oweniidae</taxon>
        <taxon>Owenia</taxon>
    </lineage>
</organism>
<dbReference type="InterPro" id="IPR050122">
    <property type="entry name" value="RTK"/>
</dbReference>
<dbReference type="GO" id="GO:0030182">
    <property type="term" value="P:neuron differentiation"/>
    <property type="evidence" value="ECO:0007669"/>
    <property type="project" value="UniProtKB-ARBA"/>
</dbReference>
<dbReference type="GO" id="GO:0007169">
    <property type="term" value="P:cell surface receptor protein tyrosine kinase signaling pathway"/>
    <property type="evidence" value="ECO:0007669"/>
    <property type="project" value="TreeGrafter"/>
</dbReference>
<feature type="non-terminal residue" evidence="8">
    <location>
        <position position="187"/>
    </location>
</feature>
<gene>
    <name evidence="8" type="ORF">OFUS_LOCUS3371</name>
</gene>
<evidence type="ECO:0000313" key="8">
    <source>
        <dbReference type="EMBL" id="CAH1776167.1"/>
    </source>
</evidence>
<dbReference type="InterPro" id="IPR000719">
    <property type="entry name" value="Prot_kinase_dom"/>
</dbReference>
<dbReference type="InterPro" id="IPR011009">
    <property type="entry name" value="Kinase-like_dom_sf"/>
</dbReference>
<dbReference type="InterPro" id="IPR008266">
    <property type="entry name" value="Tyr_kinase_AS"/>
</dbReference>
<dbReference type="Pfam" id="PF07714">
    <property type="entry name" value="PK_Tyr_Ser-Thr"/>
    <property type="match status" value="1"/>
</dbReference>
<evidence type="ECO:0000313" key="9">
    <source>
        <dbReference type="Proteomes" id="UP000749559"/>
    </source>
</evidence>
<dbReference type="GO" id="GO:0005886">
    <property type="term" value="C:plasma membrane"/>
    <property type="evidence" value="ECO:0007669"/>
    <property type="project" value="TreeGrafter"/>
</dbReference>
<sequence>EYLESRRFVHRDLAARNCMVSSSKEIKIGDFGLSRDIYSDTYYMDETLSRPLPIRWMAPESLLYGKYSSMSDVWSFGVLMWEVHTRGGTPYADLESREIKSYVINGRRLEKPPLTHDDVYAIMWYCWENDSHFRPTFKDLVEMIGAILNEAALQPFAKAQTTPGSSIPLQQSTQSANKANKGTKSSG</sequence>